<organism evidence="2 3">
    <name type="scientific">Flagellimonas sediminis</name>
    <dbReference type="NCBI Taxonomy" id="2696468"/>
    <lineage>
        <taxon>Bacteria</taxon>
        <taxon>Pseudomonadati</taxon>
        <taxon>Bacteroidota</taxon>
        <taxon>Flavobacteriia</taxon>
        <taxon>Flavobacteriales</taxon>
        <taxon>Flavobacteriaceae</taxon>
        <taxon>Flagellimonas</taxon>
    </lineage>
</organism>
<feature type="transmembrane region" description="Helical" evidence="1">
    <location>
        <begin position="108"/>
        <end position="141"/>
    </location>
</feature>
<feature type="transmembrane region" description="Helical" evidence="1">
    <location>
        <begin position="20"/>
        <end position="42"/>
    </location>
</feature>
<comment type="caution">
    <text evidence="2">The sequence shown here is derived from an EMBL/GenBank/DDBJ whole genome shotgun (WGS) entry which is preliminary data.</text>
</comment>
<keyword evidence="3" id="KW-1185">Reference proteome</keyword>
<dbReference type="EMBL" id="JAAAMI010000001">
    <property type="protein sequence ID" value="NDV42585.1"/>
    <property type="molecule type" value="Genomic_DNA"/>
</dbReference>
<evidence type="ECO:0000256" key="1">
    <source>
        <dbReference type="SAM" id="Phobius"/>
    </source>
</evidence>
<proteinExistence type="predicted"/>
<dbReference type="CDD" id="cd21809">
    <property type="entry name" value="ABC-2_lan_permease-like"/>
    <property type="match status" value="1"/>
</dbReference>
<dbReference type="Proteomes" id="UP000468707">
    <property type="component" value="Unassembled WGS sequence"/>
</dbReference>
<keyword evidence="1" id="KW-0812">Transmembrane</keyword>
<accession>A0A6I5KRL8</accession>
<dbReference type="Pfam" id="PF12730">
    <property type="entry name" value="ABC2_membrane_4"/>
    <property type="match status" value="1"/>
</dbReference>
<protein>
    <submittedName>
        <fullName evidence="2">ABC transporter permease subunit</fullName>
    </submittedName>
</protein>
<keyword evidence="1" id="KW-1133">Transmembrane helix</keyword>
<gene>
    <name evidence="2" type="ORF">GTK07_04535</name>
</gene>
<dbReference type="AlphaFoldDB" id="A0A6I5KRL8"/>
<name>A0A6I5KRL8_9FLAO</name>
<evidence type="ECO:0000313" key="2">
    <source>
        <dbReference type="EMBL" id="NDV42585.1"/>
    </source>
</evidence>
<reference evidence="2 3" key="1">
    <citation type="submission" date="2020-01" db="EMBL/GenBank/DDBJ databases">
        <title>Muricauda sediminis sp.nov. 40Bstr401.</title>
        <authorList>
            <person name="Xue Z."/>
            <person name="Zhu S."/>
            <person name="Ren N."/>
            <person name="Chen T."/>
            <person name="Chen X."/>
            <person name="Chen J."/>
            <person name="Yang J."/>
        </authorList>
    </citation>
    <scope>NUCLEOTIDE SEQUENCE [LARGE SCALE GENOMIC DNA]</scope>
    <source>
        <strain evidence="2 3">40Bstr401</strain>
    </source>
</reference>
<feature type="transmembrane region" description="Helical" evidence="1">
    <location>
        <begin position="233"/>
        <end position="254"/>
    </location>
</feature>
<keyword evidence="1" id="KW-0472">Membrane</keyword>
<evidence type="ECO:0000313" key="3">
    <source>
        <dbReference type="Proteomes" id="UP000468707"/>
    </source>
</evidence>
<sequence>MNISFIHSFQSEWLKTKRSLALWIVIIGGFFTPAIVTVARIIQYRTLPSIYAADDFWKLLWQNSWESMALFLLPLGAILTTSLITQIEYRNNTWKQLHTLPLNLTTIFFSKLFLVLVIMLGFFVLFNIGIYLSALIPYWVIGGVPYPKAPIPFQYFLEQDLKYFVDCLPIVAFQYLLSLKYRHFLVPVGTGFILWVGALASLSWKYGYIIPYTYCMFTYLQGGVVNKAVMPTINIHLLACVYFVGITLVSYLLYMTKKERF</sequence>
<feature type="transmembrane region" description="Helical" evidence="1">
    <location>
        <begin position="184"/>
        <end position="204"/>
    </location>
</feature>
<feature type="transmembrane region" description="Helical" evidence="1">
    <location>
        <begin position="68"/>
        <end position="87"/>
    </location>
</feature>
<dbReference type="RefSeq" id="WP_163633414.1">
    <property type="nucleotide sequence ID" value="NZ_JAAAMI010000001.1"/>
</dbReference>